<feature type="transmembrane region" description="Helical" evidence="2">
    <location>
        <begin position="301"/>
        <end position="334"/>
    </location>
</feature>
<feature type="transmembrane region" description="Helical" evidence="2">
    <location>
        <begin position="383"/>
        <end position="404"/>
    </location>
</feature>
<gene>
    <name evidence="4" type="ORF">I4I81_20995</name>
</gene>
<feature type="transmembrane region" description="Helical" evidence="2">
    <location>
        <begin position="123"/>
        <end position="142"/>
    </location>
</feature>
<reference evidence="4 5" key="1">
    <citation type="submission" date="2020-11" db="EMBL/GenBank/DDBJ databases">
        <title>Pseudonocardia abyssalis sp. nov. and Pseudonocardia oceani sp. nov., description and phylogenomic analysis of two novel actinomycetes isolated from the deep Southern Ocean.</title>
        <authorList>
            <person name="Parra J."/>
        </authorList>
    </citation>
    <scope>NUCLEOTIDE SEQUENCE [LARGE SCALE GENOMIC DNA]</scope>
    <source>
        <strain evidence="4 5">KRD-168</strain>
    </source>
</reference>
<feature type="compositionally biased region" description="Basic and acidic residues" evidence="1">
    <location>
        <begin position="177"/>
        <end position="186"/>
    </location>
</feature>
<keyword evidence="2" id="KW-0812">Transmembrane</keyword>
<dbReference type="InterPro" id="IPR020846">
    <property type="entry name" value="MFS_dom"/>
</dbReference>
<feature type="transmembrane region" description="Helical" evidence="2">
    <location>
        <begin position="33"/>
        <end position="54"/>
    </location>
</feature>
<name>A0ABS6UX24_9PSEU</name>
<organism evidence="4 5">
    <name type="scientific">Pseudonocardia abyssalis</name>
    <dbReference type="NCBI Taxonomy" id="2792008"/>
    <lineage>
        <taxon>Bacteria</taxon>
        <taxon>Bacillati</taxon>
        <taxon>Actinomycetota</taxon>
        <taxon>Actinomycetes</taxon>
        <taxon>Pseudonocardiales</taxon>
        <taxon>Pseudonocardiaceae</taxon>
        <taxon>Pseudonocardia</taxon>
    </lineage>
</organism>
<dbReference type="Pfam" id="PF07690">
    <property type="entry name" value="MFS_1"/>
    <property type="match status" value="1"/>
</dbReference>
<dbReference type="PANTHER" id="PTHR23531:SF1">
    <property type="entry name" value="QUINOLENE RESISTANCE PROTEIN NORA"/>
    <property type="match status" value="1"/>
</dbReference>
<comment type="caution">
    <text evidence="4">The sequence shown here is derived from an EMBL/GenBank/DDBJ whole genome shotgun (WGS) entry which is preliminary data.</text>
</comment>
<dbReference type="PROSITE" id="PS50850">
    <property type="entry name" value="MFS"/>
    <property type="match status" value="1"/>
</dbReference>
<keyword evidence="2" id="KW-0472">Membrane</keyword>
<feature type="transmembrane region" description="Helical" evidence="2">
    <location>
        <begin position="148"/>
        <end position="168"/>
    </location>
</feature>
<evidence type="ECO:0000313" key="4">
    <source>
        <dbReference type="EMBL" id="MBW0136727.1"/>
    </source>
</evidence>
<evidence type="ECO:0000256" key="1">
    <source>
        <dbReference type="SAM" id="MobiDB-lite"/>
    </source>
</evidence>
<dbReference type="EMBL" id="JADQDK010000001">
    <property type="protein sequence ID" value="MBW0136727.1"/>
    <property type="molecule type" value="Genomic_DNA"/>
</dbReference>
<proteinExistence type="predicted"/>
<feature type="region of interest" description="Disordered" evidence="1">
    <location>
        <begin position="177"/>
        <end position="226"/>
    </location>
</feature>
<dbReference type="InterPro" id="IPR052714">
    <property type="entry name" value="MFS_Exporter"/>
</dbReference>
<feature type="transmembrane region" description="Helical" evidence="2">
    <location>
        <begin position="66"/>
        <end position="87"/>
    </location>
</feature>
<dbReference type="InterPro" id="IPR011701">
    <property type="entry name" value="MFS"/>
</dbReference>
<keyword evidence="5" id="KW-1185">Reference proteome</keyword>
<evidence type="ECO:0000313" key="5">
    <source>
        <dbReference type="Proteomes" id="UP000694287"/>
    </source>
</evidence>
<evidence type="ECO:0000259" key="3">
    <source>
        <dbReference type="PROSITE" id="PS50850"/>
    </source>
</evidence>
<accession>A0ABS6UX24</accession>
<feature type="domain" description="Major facilitator superfamily (MFS) profile" evidence="3">
    <location>
        <begin position="1"/>
        <end position="411"/>
    </location>
</feature>
<evidence type="ECO:0000256" key="2">
    <source>
        <dbReference type="SAM" id="Phobius"/>
    </source>
</evidence>
<feature type="transmembrane region" description="Helical" evidence="2">
    <location>
        <begin position="234"/>
        <end position="255"/>
    </location>
</feature>
<protein>
    <submittedName>
        <fullName evidence="4">MFS transporter</fullName>
    </submittedName>
</protein>
<feature type="transmembrane region" description="Helical" evidence="2">
    <location>
        <begin position="261"/>
        <end position="280"/>
    </location>
</feature>
<dbReference type="Proteomes" id="UP000694287">
    <property type="component" value="Unassembled WGS sequence"/>
</dbReference>
<dbReference type="PANTHER" id="PTHR23531">
    <property type="entry name" value="QUINOLENE RESISTANCE PROTEIN NORA"/>
    <property type="match status" value="1"/>
</dbReference>
<sequence>MLVATVLGFGGYALLLPVVPLWASGAGELAAGATTGALMLTTILTQLAVPWLVARWGYRPVLATGLFLLGAPTPLLALSSALVPVVAVSAARGVGFGLLTVVGSALVAELVAPAEHGRAAARYGVAIGVPQLVLLPAGVAVVDVTGFTGVFVAAGVAPLLGLVALPWLRVPDHAARGTGAPERRLAGGEAATRGPGTGDPGAREPRLAGRGTATRGRRNGDSGAGKWRLAGRGAAAPLVAMLACSVAQGGLVTFLPLAVPGAAGLVAAALLVTAAGALVGRTVAGRLVDRHGLGGRLLRPGVGLAAVGMAVEVLALGGSGPLLVVGAGIVGLGFGLVQNDALTTLFAASGPTGYGSASAAWNIAYDAGTGIGAVGLGGVADPFGFRAAFGLSAAVLLVVGAAPVRTTRPRWPGR</sequence>
<keyword evidence="2" id="KW-1133">Transmembrane helix</keyword>
<feature type="transmembrane region" description="Helical" evidence="2">
    <location>
        <begin position="93"/>
        <end position="111"/>
    </location>
</feature>